<proteinExistence type="predicted"/>
<dbReference type="AlphaFoldDB" id="A0AAE0YJL8"/>
<evidence type="ECO:0000313" key="3">
    <source>
        <dbReference type="Proteomes" id="UP001283361"/>
    </source>
</evidence>
<reference evidence="2" key="1">
    <citation type="journal article" date="2023" name="G3 (Bethesda)">
        <title>A reference genome for the long-term kleptoplast-retaining sea slug Elysia crispata morphotype clarki.</title>
        <authorList>
            <person name="Eastman K.E."/>
            <person name="Pendleton A.L."/>
            <person name="Shaikh M.A."/>
            <person name="Suttiyut T."/>
            <person name="Ogas R."/>
            <person name="Tomko P."/>
            <person name="Gavelis G."/>
            <person name="Widhalm J.R."/>
            <person name="Wisecaver J.H."/>
        </authorList>
    </citation>
    <scope>NUCLEOTIDE SEQUENCE</scope>
    <source>
        <strain evidence="2">ECLA1</strain>
    </source>
</reference>
<dbReference type="EMBL" id="JAWDGP010006036">
    <property type="protein sequence ID" value="KAK3748209.1"/>
    <property type="molecule type" value="Genomic_DNA"/>
</dbReference>
<evidence type="ECO:0000256" key="1">
    <source>
        <dbReference type="SAM" id="SignalP"/>
    </source>
</evidence>
<organism evidence="2 3">
    <name type="scientific">Elysia crispata</name>
    <name type="common">lettuce slug</name>
    <dbReference type="NCBI Taxonomy" id="231223"/>
    <lineage>
        <taxon>Eukaryota</taxon>
        <taxon>Metazoa</taxon>
        <taxon>Spiralia</taxon>
        <taxon>Lophotrochozoa</taxon>
        <taxon>Mollusca</taxon>
        <taxon>Gastropoda</taxon>
        <taxon>Heterobranchia</taxon>
        <taxon>Euthyneura</taxon>
        <taxon>Panpulmonata</taxon>
        <taxon>Sacoglossa</taxon>
        <taxon>Placobranchoidea</taxon>
        <taxon>Plakobranchidae</taxon>
        <taxon>Elysia</taxon>
    </lineage>
</organism>
<evidence type="ECO:0000313" key="2">
    <source>
        <dbReference type="EMBL" id="KAK3748209.1"/>
    </source>
</evidence>
<gene>
    <name evidence="2" type="ORF">RRG08_039462</name>
</gene>
<name>A0AAE0YJL8_9GAST</name>
<comment type="caution">
    <text evidence="2">The sequence shown here is derived from an EMBL/GenBank/DDBJ whole genome shotgun (WGS) entry which is preliminary data.</text>
</comment>
<protein>
    <recommendedName>
        <fullName evidence="4">Secreted protein</fullName>
    </recommendedName>
</protein>
<feature type="chain" id="PRO_5042017837" description="Secreted protein" evidence="1">
    <location>
        <begin position="20"/>
        <end position="110"/>
    </location>
</feature>
<keyword evidence="3" id="KW-1185">Reference proteome</keyword>
<evidence type="ECO:0008006" key="4">
    <source>
        <dbReference type="Google" id="ProtNLM"/>
    </source>
</evidence>
<keyword evidence="1" id="KW-0732">Signal</keyword>
<feature type="signal peptide" evidence="1">
    <location>
        <begin position="1"/>
        <end position="19"/>
    </location>
</feature>
<dbReference type="Proteomes" id="UP001283361">
    <property type="component" value="Unassembled WGS sequence"/>
</dbReference>
<sequence length="110" mass="12402">MSSSQVWLLVMTRFELAFSSPVCIDSSRSQLPGQVDESFIGQGLPFTTAFCFSYVIPPYAVWPRADLTGRHKLQEMEGRGWGEEKRRMLSSLMKLGEVARRSPLNCLSVN</sequence>
<accession>A0AAE0YJL8</accession>